<dbReference type="EMBL" id="CWQJ01000004">
    <property type="protein sequence ID" value="CSB75800.1"/>
    <property type="molecule type" value="Genomic_DNA"/>
</dbReference>
<proteinExistence type="predicted"/>
<name>A0A656ANY8_VIBCL</name>
<protein>
    <submittedName>
        <fullName evidence="1">Uncharacterized protein</fullName>
    </submittedName>
</protein>
<gene>
    <name evidence="1" type="ORF">ERS013201_00860</name>
</gene>
<evidence type="ECO:0000313" key="2">
    <source>
        <dbReference type="Proteomes" id="UP000046067"/>
    </source>
</evidence>
<dbReference type="AlphaFoldDB" id="A0A656ANY8"/>
<organism evidence="1 2">
    <name type="scientific">Vibrio cholerae</name>
    <dbReference type="NCBI Taxonomy" id="666"/>
    <lineage>
        <taxon>Bacteria</taxon>
        <taxon>Pseudomonadati</taxon>
        <taxon>Pseudomonadota</taxon>
        <taxon>Gammaproteobacteria</taxon>
        <taxon>Vibrionales</taxon>
        <taxon>Vibrionaceae</taxon>
        <taxon>Vibrio</taxon>
    </lineage>
</organism>
<sequence length="64" mass="7068">MSKDWFLSCAQLSKNRCASHDFPAPWRPQTFTKLEPKRVSSCSRSSNSVCDSKSSSCAKLIGPS</sequence>
<reference evidence="1 2" key="1">
    <citation type="submission" date="2015-07" db="EMBL/GenBank/DDBJ databases">
        <authorList>
            <consortium name="Pathogen Informatics"/>
        </authorList>
    </citation>
    <scope>NUCLEOTIDE SEQUENCE [LARGE SCALE GENOMIC DNA]</scope>
    <source>
        <strain evidence="1 2">A325</strain>
    </source>
</reference>
<dbReference type="Proteomes" id="UP000046067">
    <property type="component" value="Unassembled WGS sequence"/>
</dbReference>
<evidence type="ECO:0000313" key="1">
    <source>
        <dbReference type="EMBL" id="CSB75800.1"/>
    </source>
</evidence>
<accession>A0A656ANY8</accession>